<dbReference type="Gene3D" id="1.10.10.10">
    <property type="entry name" value="Winged helix-like DNA-binding domain superfamily/Winged helix DNA-binding domain"/>
    <property type="match status" value="1"/>
</dbReference>
<dbReference type="SUPFAM" id="SSF53850">
    <property type="entry name" value="Periplasmic binding protein-like II"/>
    <property type="match status" value="1"/>
</dbReference>
<dbReference type="GO" id="GO:0003700">
    <property type="term" value="F:DNA-binding transcription factor activity"/>
    <property type="evidence" value="ECO:0007669"/>
    <property type="project" value="InterPro"/>
</dbReference>
<dbReference type="InterPro" id="IPR000847">
    <property type="entry name" value="LysR_HTH_N"/>
</dbReference>
<dbReference type="OrthoDB" id="5914299at2"/>
<name>A0A515D6X3_9BURK</name>
<dbReference type="GO" id="GO:0003677">
    <property type="term" value="F:DNA binding"/>
    <property type="evidence" value="ECO:0007669"/>
    <property type="project" value="UniProtKB-KW"/>
</dbReference>
<evidence type="ECO:0000256" key="1">
    <source>
        <dbReference type="ARBA" id="ARBA00009437"/>
    </source>
</evidence>
<organism evidence="6 7">
    <name type="scientific">Rhodoferax sediminis</name>
    <dbReference type="NCBI Taxonomy" id="2509614"/>
    <lineage>
        <taxon>Bacteria</taxon>
        <taxon>Pseudomonadati</taxon>
        <taxon>Pseudomonadota</taxon>
        <taxon>Betaproteobacteria</taxon>
        <taxon>Burkholderiales</taxon>
        <taxon>Comamonadaceae</taxon>
        <taxon>Rhodoferax</taxon>
    </lineage>
</organism>
<dbReference type="InterPro" id="IPR036390">
    <property type="entry name" value="WH_DNA-bd_sf"/>
</dbReference>
<accession>A0A515D6X3</accession>
<dbReference type="Pfam" id="PF00126">
    <property type="entry name" value="HTH_1"/>
    <property type="match status" value="1"/>
</dbReference>
<dbReference type="RefSeq" id="WP_142817332.1">
    <property type="nucleotide sequence ID" value="NZ_CP035503.1"/>
</dbReference>
<proteinExistence type="inferred from homology"/>
<dbReference type="EMBL" id="CP035503">
    <property type="protein sequence ID" value="QDL36154.1"/>
    <property type="molecule type" value="Genomic_DNA"/>
</dbReference>
<dbReference type="PANTHER" id="PTHR30419">
    <property type="entry name" value="HTH-TYPE TRANSCRIPTIONAL REGULATOR YBHD"/>
    <property type="match status" value="1"/>
</dbReference>
<dbReference type="SUPFAM" id="SSF46785">
    <property type="entry name" value="Winged helix' DNA-binding domain"/>
    <property type="match status" value="1"/>
</dbReference>
<evidence type="ECO:0000313" key="6">
    <source>
        <dbReference type="EMBL" id="QDL36154.1"/>
    </source>
</evidence>
<keyword evidence="2" id="KW-0805">Transcription regulation</keyword>
<reference evidence="6 7" key="1">
    <citation type="submission" date="2019-01" db="EMBL/GenBank/DDBJ databases">
        <title>Genomic insights into a novel species Rhodoferax sp.</title>
        <authorList>
            <person name="Jin L."/>
        </authorList>
    </citation>
    <scope>NUCLEOTIDE SEQUENCE [LARGE SCALE GENOMIC DNA]</scope>
    <source>
        <strain evidence="6 7">CHu59-6-5</strain>
    </source>
</reference>
<protein>
    <submittedName>
        <fullName evidence="6">LysR family transcriptional regulator</fullName>
    </submittedName>
</protein>
<keyword evidence="7" id="KW-1185">Reference proteome</keyword>
<dbReference type="PRINTS" id="PR00039">
    <property type="entry name" value="HTHLYSR"/>
</dbReference>
<dbReference type="InterPro" id="IPR050950">
    <property type="entry name" value="HTH-type_LysR_regulators"/>
</dbReference>
<evidence type="ECO:0000259" key="5">
    <source>
        <dbReference type="PROSITE" id="PS50931"/>
    </source>
</evidence>
<dbReference type="AlphaFoldDB" id="A0A515D6X3"/>
<comment type="similarity">
    <text evidence="1">Belongs to the LysR transcriptional regulatory family.</text>
</comment>
<keyword evidence="4" id="KW-0804">Transcription</keyword>
<dbReference type="PANTHER" id="PTHR30419:SF8">
    <property type="entry name" value="NITROGEN ASSIMILATION TRANSCRIPTIONAL ACTIVATOR-RELATED"/>
    <property type="match status" value="1"/>
</dbReference>
<dbReference type="Gene3D" id="3.40.190.290">
    <property type="match status" value="1"/>
</dbReference>
<dbReference type="InterPro" id="IPR036388">
    <property type="entry name" value="WH-like_DNA-bd_sf"/>
</dbReference>
<dbReference type="GO" id="GO:0005829">
    <property type="term" value="C:cytosol"/>
    <property type="evidence" value="ECO:0007669"/>
    <property type="project" value="TreeGrafter"/>
</dbReference>
<dbReference type="Pfam" id="PF03466">
    <property type="entry name" value="LysR_substrate"/>
    <property type="match status" value="1"/>
</dbReference>
<evidence type="ECO:0000256" key="2">
    <source>
        <dbReference type="ARBA" id="ARBA00023015"/>
    </source>
</evidence>
<dbReference type="InterPro" id="IPR005119">
    <property type="entry name" value="LysR_subst-bd"/>
</dbReference>
<dbReference type="PROSITE" id="PS50931">
    <property type="entry name" value="HTH_LYSR"/>
    <property type="match status" value="1"/>
</dbReference>
<feature type="domain" description="HTH lysR-type" evidence="5">
    <location>
        <begin position="12"/>
        <end position="69"/>
    </location>
</feature>
<gene>
    <name evidence="6" type="ORF">EUB48_01720</name>
</gene>
<evidence type="ECO:0000256" key="3">
    <source>
        <dbReference type="ARBA" id="ARBA00023125"/>
    </source>
</evidence>
<dbReference type="KEGG" id="rhf:EUB48_01720"/>
<dbReference type="Proteomes" id="UP000316798">
    <property type="component" value="Chromosome"/>
</dbReference>
<sequence length="323" mass="34779">MTGGVDYLVRRLRLRHLELLVALAETGSTRGAADRLHLSQPAISKMLNEIEGGFGARLFDRSHQGVQANAFGAAAVYRARVILSELARAQDEIDALRAGASAVLRVGAPSVTVTVPAAVVLLRARMPAASVQIREGRVSELIQRLLDGELDCVFGAVTPQLLSSDLLPLLQSELLLEDQLCVLAAASNVNVRRRGLRWADLRSAQWVAPPKETLVRQAFMTAFLNDGVEPPEPVIEAMSSVTVGALLRMDPSLLCAVRFEHARDEVARGNVRKVPVLPAIPLPSLGLFTRRAAIGQPAVVQEFARAIRKAGARAGPRAAPRSR</sequence>
<evidence type="ECO:0000256" key="4">
    <source>
        <dbReference type="ARBA" id="ARBA00023163"/>
    </source>
</evidence>
<evidence type="ECO:0000313" key="7">
    <source>
        <dbReference type="Proteomes" id="UP000316798"/>
    </source>
</evidence>
<keyword evidence="3" id="KW-0238">DNA-binding</keyword>